<dbReference type="SMART" id="SM01204">
    <property type="entry name" value="FIST_C"/>
    <property type="match status" value="1"/>
</dbReference>
<dbReference type="PANTHER" id="PTHR40252">
    <property type="entry name" value="BLR0328 PROTEIN"/>
    <property type="match status" value="1"/>
</dbReference>
<evidence type="ECO:0000259" key="1">
    <source>
        <dbReference type="SMART" id="SM00897"/>
    </source>
</evidence>
<dbReference type="InterPro" id="IPR019494">
    <property type="entry name" value="FIST_C"/>
</dbReference>
<dbReference type="PANTHER" id="PTHR40252:SF2">
    <property type="entry name" value="BLR0328 PROTEIN"/>
    <property type="match status" value="1"/>
</dbReference>
<dbReference type="EMBL" id="CP157675">
    <property type="protein sequence ID" value="XBP70169.1"/>
    <property type="molecule type" value="Genomic_DNA"/>
</dbReference>
<dbReference type="RefSeq" id="WP_349279321.1">
    <property type="nucleotide sequence ID" value="NZ_CBCSCU010000005.1"/>
</dbReference>
<accession>A0AAU7LR99</accession>
<proteinExistence type="predicted"/>
<dbReference type="AlphaFoldDB" id="A0AAU7LR99"/>
<feature type="domain" description="FIST" evidence="1">
    <location>
        <begin position="34"/>
        <end position="228"/>
    </location>
</feature>
<feature type="domain" description="FIST C-domain" evidence="2">
    <location>
        <begin position="229"/>
        <end position="359"/>
    </location>
</feature>
<organism evidence="3">
    <name type="scientific">Polaromonas hydrogenivorans</name>
    <dbReference type="NCBI Taxonomy" id="335476"/>
    <lineage>
        <taxon>Bacteria</taxon>
        <taxon>Pseudomonadati</taxon>
        <taxon>Pseudomonadota</taxon>
        <taxon>Betaproteobacteria</taxon>
        <taxon>Burkholderiales</taxon>
        <taxon>Comamonadaceae</taxon>
        <taxon>Polaromonas</taxon>
    </lineage>
</organism>
<dbReference type="Pfam" id="PF08495">
    <property type="entry name" value="FIST"/>
    <property type="match status" value="1"/>
</dbReference>
<reference evidence="3" key="1">
    <citation type="submission" date="2024-05" db="EMBL/GenBank/DDBJ databases">
        <authorList>
            <person name="Bunk B."/>
            <person name="Swiderski J."/>
            <person name="Sproer C."/>
            <person name="Thiel V."/>
        </authorList>
    </citation>
    <scope>NUCLEOTIDE SEQUENCE</scope>
    <source>
        <strain evidence="3">DSM 17735</strain>
    </source>
</reference>
<sequence>MKNQPSLQIRRGISTATQEHIAVAEIRRLIHQDQAQLILFFCSTAYDLARLATELRNTFGDTPVIGCTTIGQLGLDGYTSGGISAISLAGDIAAHPFALDLAAMEGRVSGIADETKRIIGMHPDQRPFGLLLVDGLSLMEEQLASLLYRRMPHLPIVGGSASDNPSLQQTHVYVDGEFRTHTAVFTLFRTRLPFRTIKFAHFVPTDTTLVITRSDQEKRVVYEINGEPAAQVYADLVGIPVEELGPPIFSINPLIFEMGGEQYIRAIASVNPDQSLTLYCIIENGMVLSIGRAVDPVANALAAFDRLREDIGEPALVIGCDCLLRRLEFEGSGLLDAMGDIMKCNQVFGFSTYGEQFDGLHMNQTFTGVAIGTGNALA</sequence>
<protein>
    <submittedName>
        <fullName evidence="3">FIST N-terminal domain-containing protein</fullName>
    </submittedName>
</protein>
<evidence type="ECO:0000259" key="2">
    <source>
        <dbReference type="SMART" id="SM01204"/>
    </source>
</evidence>
<dbReference type="SMART" id="SM00897">
    <property type="entry name" value="FIST"/>
    <property type="match status" value="1"/>
</dbReference>
<name>A0AAU7LR99_9BURK</name>
<gene>
    <name evidence="3" type="ORF">ABLV49_20255</name>
</gene>
<evidence type="ECO:0000313" key="3">
    <source>
        <dbReference type="EMBL" id="XBP70169.1"/>
    </source>
</evidence>
<dbReference type="InterPro" id="IPR013702">
    <property type="entry name" value="FIST_domain_N"/>
</dbReference>
<dbReference type="Pfam" id="PF10442">
    <property type="entry name" value="FIST_C"/>
    <property type="match status" value="1"/>
</dbReference>